<evidence type="ECO:0000256" key="2">
    <source>
        <dbReference type="SAM" id="MobiDB-lite"/>
    </source>
</evidence>
<keyword evidence="1" id="KW-0862">Zinc</keyword>
<dbReference type="VEuPathDB" id="FungiDB:BO97DRAFT_410956"/>
<sequence length="170" mass="17867">MSSGVQEMPGHHAAASGGQPPGKKGGGDGGRKGPSHTKEPRQKAKAFCIRCKKPGHLAVDCESGKLLDQLTDMNKRGLLGYESVVATLTGSLRGLSLESRAANRPQAASRRGGRSGRRGFDVREARRASSAGRQEETSGQQQTEAADTDLDIPDAGDVHGPVAHRPRGDH</sequence>
<gene>
    <name evidence="4" type="ORF">BO97DRAFT_410956</name>
</gene>
<reference evidence="4 5" key="1">
    <citation type="submission" date="2018-02" db="EMBL/GenBank/DDBJ databases">
        <title>The genomes of Aspergillus section Nigri reveals drivers in fungal speciation.</title>
        <authorList>
            <consortium name="DOE Joint Genome Institute"/>
            <person name="Vesth T.C."/>
            <person name="Nybo J."/>
            <person name="Theobald S."/>
            <person name="Brandl J."/>
            <person name="Frisvad J.C."/>
            <person name="Nielsen K.F."/>
            <person name="Lyhne E.K."/>
            <person name="Kogle M.E."/>
            <person name="Kuo A."/>
            <person name="Riley R."/>
            <person name="Clum A."/>
            <person name="Nolan M."/>
            <person name="Lipzen A."/>
            <person name="Salamov A."/>
            <person name="Henrissat B."/>
            <person name="Wiebenga A."/>
            <person name="De vries R.P."/>
            <person name="Grigoriev I.V."/>
            <person name="Mortensen U.H."/>
            <person name="Andersen M.R."/>
            <person name="Baker S.E."/>
        </authorList>
    </citation>
    <scope>NUCLEOTIDE SEQUENCE [LARGE SCALE GENOMIC DNA]</scope>
    <source>
        <strain evidence="4 5">CBS 101889</strain>
    </source>
</reference>
<accession>A0A395IBW9</accession>
<evidence type="ECO:0000313" key="4">
    <source>
        <dbReference type="EMBL" id="RAL16588.1"/>
    </source>
</evidence>
<dbReference type="AlphaFoldDB" id="A0A395IBW9"/>
<protein>
    <recommendedName>
        <fullName evidence="3">CCHC-type domain-containing protein</fullName>
    </recommendedName>
</protein>
<feature type="compositionally biased region" description="Basic and acidic residues" evidence="2">
    <location>
        <begin position="118"/>
        <end position="127"/>
    </location>
</feature>
<dbReference type="InterPro" id="IPR001878">
    <property type="entry name" value="Znf_CCHC"/>
</dbReference>
<evidence type="ECO:0000256" key="1">
    <source>
        <dbReference type="PROSITE-ProRule" id="PRU00047"/>
    </source>
</evidence>
<feature type="region of interest" description="Disordered" evidence="2">
    <location>
        <begin position="94"/>
        <end position="170"/>
    </location>
</feature>
<dbReference type="InterPro" id="IPR036875">
    <property type="entry name" value="Znf_CCHC_sf"/>
</dbReference>
<dbReference type="PROSITE" id="PS50158">
    <property type="entry name" value="ZF_CCHC"/>
    <property type="match status" value="1"/>
</dbReference>
<dbReference type="RefSeq" id="XP_025555742.1">
    <property type="nucleotide sequence ID" value="XM_025696158.1"/>
</dbReference>
<keyword evidence="1" id="KW-0863">Zinc-finger</keyword>
<dbReference type="EMBL" id="KZ824269">
    <property type="protein sequence ID" value="RAL16588.1"/>
    <property type="molecule type" value="Genomic_DNA"/>
</dbReference>
<organism evidence="4 5">
    <name type="scientific">Aspergillus homomorphus (strain CBS 101889)</name>
    <dbReference type="NCBI Taxonomy" id="1450537"/>
    <lineage>
        <taxon>Eukaryota</taxon>
        <taxon>Fungi</taxon>
        <taxon>Dikarya</taxon>
        <taxon>Ascomycota</taxon>
        <taxon>Pezizomycotina</taxon>
        <taxon>Eurotiomycetes</taxon>
        <taxon>Eurotiomycetidae</taxon>
        <taxon>Eurotiales</taxon>
        <taxon>Aspergillaceae</taxon>
        <taxon>Aspergillus</taxon>
        <taxon>Aspergillus subgen. Circumdati</taxon>
    </lineage>
</organism>
<feature type="domain" description="CCHC-type" evidence="3">
    <location>
        <begin position="48"/>
        <end position="63"/>
    </location>
</feature>
<dbReference type="Proteomes" id="UP000248961">
    <property type="component" value="Unassembled WGS sequence"/>
</dbReference>
<evidence type="ECO:0000313" key="5">
    <source>
        <dbReference type="Proteomes" id="UP000248961"/>
    </source>
</evidence>
<dbReference type="SUPFAM" id="SSF57756">
    <property type="entry name" value="Retrovirus zinc finger-like domains"/>
    <property type="match status" value="1"/>
</dbReference>
<feature type="region of interest" description="Disordered" evidence="2">
    <location>
        <begin position="1"/>
        <end position="44"/>
    </location>
</feature>
<feature type="compositionally biased region" description="Basic and acidic residues" evidence="2">
    <location>
        <begin position="25"/>
        <end position="42"/>
    </location>
</feature>
<keyword evidence="1" id="KW-0479">Metal-binding</keyword>
<keyword evidence="5" id="KW-1185">Reference proteome</keyword>
<name>A0A395IBW9_ASPHC</name>
<proteinExistence type="predicted"/>
<dbReference type="GeneID" id="37200447"/>
<dbReference type="GO" id="GO:0008270">
    <property type="term" value="F:zinc ion binding"/>
    <property type="evidence" value="ECO:0007669"/>
    <property type="project" value="UniProtKB-KW"/>
</dbReference>
<dbReference type="GO" id="GO:0003676">
    <property type="term" value="F:nucleic acid binding"/>
    <property type="evidence" value="ECO:0007669"/>
    <property type="project" value="InterPro"/>
</dbReference>
<evidence type="ECO:0000259" key="3">
    <source>
        <dbReference type="PROSITE" id="PS50158"/>
    </source>
</evidence>